<reference evidence="2" key="1">
    <citation type="journal article" date="2016" name="Nature">
        <title>The genome of the seagrass Zostera marina reveals angiosperm adaptation to the sea.</title>
        <authorList>
            <person name="Olsen J.L."/>
            <person name="Rouze P."/>
            <person name="Verhelst B."/>
            <person name="Lin Y.-C."/>
            <person name="Bayer T."/>
            <person name="Collen J."/>
            <person name="Dattolo E."/>
            <person name="De Paoli E."/>
            <person name="Dittami S."/>
            <person name="Maumus F."/>
            <person name="Michel G."/>
            <person name="Kersting A."/>
            <person name="Lauritano C."/>
            <person name="Lohaus R."/>
            <person name="Toepel M."/>
            <person name="Tonon T."/>
            <person name="Vanneste K."/>
            <person name="Amirebrahimi M."/>
            <person name="Brakel J."/>
            <person name="Bostroem C."/>
            <person name="Chovatia M."/>
            <person name="Grimwood J."/>
            <person name="Jenkins J.W."/>
            <person name="Jueterbock A."/>
            <person name="Mraz A."/>
            <person name="Stam W.T."/>
            <person name="Tice H."/>
            <person name="Bornberg-Bauer E."/>
            <person name="Green P.J."/>
            <person name="Pearson G.A."/>
            <person name="Procaccini G."/>
            <person name="Duarte C.M."/>
            <person name="Schmutz J."/>
            <person name="Reusch T.B.H."/>
            <person name="Van de Peer Y."/>
        </authorList>
    </citation>
    <scope>NUCLEOTIDE SEQUENCE [LARGE SCALE GENOMIC DNA]</scope>
    <source>
        <strain evidence="2">cv. Finnish</strain>
    </source>
</reference>
<dbReference type="EMBL" id="LFYR01000731">
    <property type="protein sequence ID" value="KMZ70003.1"/>
    <property type="molecule type" value="Genomic_DNA"/>
</dbReference>
<name>A0A0K9PLQ8_ZOSMR</name>
<dbReference type="GO" id="GO:0010099">
    <property type="term" value="P:regulation of photomorphogenesis"/>
    <property type="evidence" value="ECO:0000318"/>
    <property type="project" value="GO_Central"/>
</dbReference>
<dbReference type="InterPro" id="IPR036047">
    <property type="entry name" value="F-box-like_dom_sf"/>
</dbReference>
<gene>
    <name evidence="1" type="ORF">ZOSMA_200G00050</name>
</gene>
<dbReference type="Proteomes" id="UP000036987">
    <property type="component" value="Unassembled WGS sequence"/>
</dbReference>
<evidence type="ECO:0000313" key="2">
    <source>
        <dbReference type="Proteomes" id="UP000036987"/>
    </source>
</evidence>
<keyword evidence="2" id="KW-1185">Reference proteome</keyword>
<dbReference type="PANTHER" id="PTHR31348:SF4">
    <property type="entry name" value="PHYTOCHROME A-ASSOCIATED F-BOX PROTEIN"/>
    <property type="match status" value="1"/>
</dbReference>
<organism evidence="1 2">
    <name type="scientific">Zostera marina</name>
    <name type="common">Eelgrass</name>
    <dbReference type="NCBI Taxonomy" id="29655"/>
    <lineage>
        <taxon>Eukaryota</taxon>
        <taxon>Viridiplantae</taxon>
        <taxon>Streptophyta</taxon>
        <taxon>Embryophyta</taxon>
        <taxon>Tracheophyta</taxon>
        <taxon>Spermatophyta</taxon>
        <taxon>Magnoliopsida</taxon>
        <taxon>Liliopsida</taxon>
        <taxon>Zosteraceae</taxon>
        <taxon>Zostera</taxon>
    </lineage>
</organism>
<dbReference type="STRING" id="29655.A0A0K9PLQ8"/>
<protein>
    <submittedName>
        <fullName evidence="1">Phytochrome A-associated F-box protein</fullName>
    </submittedName>
</protein>
<dbReference type="InterPro" id="IPR040267">
    <property type="entry name" value="EID1-like"/>
</dbReference>
<evidence type="ECO:0000313" key="1">
    <source>
        <dbReference type="EMBL" id="KMZ70003.1"/>
    </source>
</evidence>
<dbReference type="PANTHER" id="PTHR31348">
    <property type="entry name" value="EID1-LIKE F-BOX PROTEIN 2-RELATED"/>
    <property type="match status" value="1"/>
</dbReference>
<sequence>MESAVIAEPRSLFNLLTDDVLLAILAKLESDPRHWARLSCTSSRFASLIHDVCCREKCTQLNNVGPGSGGWAALYRLTVCCPGLDHAGVLLDNSDFGLELDIGPNHIVPRRKETATEKEKEVTQETELAVTVPLDGDVQEWTVFDDLYSDAVYDLSESEMGSSSAMEVSIEHKRPADVIASKDEIISNSKRKKHSHSFGVHLDGDSWTQPSRQEGSKLLNMRFRNDCLYILPEQGGCVHKEEKREYTLFRGVFKDFKKTGVWRNIMDCGKQKSSHLGCAFCRCKQTWDLNSTFCLRRTFGYHDNGEPVVRAFVCENGHVSGARTIDL</sequence>
<dbReference type="OrthoDB" id="730977at2759"/>
<dbReference type="OMA" id="RNVCCKT"/>
<accession>A0A0K9PLQ8</accession>
<dbReference type="SUPFAM" id="SSF81383">
    <property type="entry name" value="F-box domain"/>
    <property type="match status" value="1"/>
</dbReference>
<proteinExistence type="predicted"/>
<comment type="caution">
    <text evidence="1">The sequence shown here is derived from an EMBL/GenBank/DDBJ whole genome shotgun (WGS) entry which is preliminary data.</text>
</comment>
<dbReference type="GO" id="GO:0005634">
    <property type="term" value="C:nucleus"/>
    <property type="evidence" value="ECO:0000318"/>
    <property type="project" value="GO_Central"/>
</dbReference>
<dbReference type="AlphaFoldDB" id="A0A0K9PLQ8"/>
<dbReference type="GO" id="GO:0009585">
    <property type="term" value="P:red, far-red light phototransduction"/>
    <property type="evidence" value="ECO:0000318"/>
    <property type="project" value="GO_Central"/>
</dbReference>